<dbReference type="RefSeq" id="WP_193845520.1">
    <property type="nucleotide sequence ID" value="NZ_PRDM01000001.1"/>
</dbReference>
<name>A0ABR9TIP2_9FLAO</name>
<dbReference type="EMBL" id="PRDM01000001">
    <property type="protein sequence ID" value="MBE8724537.1"/>
    <property type="molecule type" value="Genomic_DNA"/>
</dbReference>
<dbReference type="Proteomes" id="UP000640614">
    <property type="component" value="Unassembled WGS sequence"/>
</dbReference>
<gene>
    <name evidence="1" type="ORF">C4F50_06195</name>
</gene>
<dbReference type="InterPro" id="IPR015037">
    <property type="entry name" value="DUF1919"/>
</dbReference>
<evidence type="ECO:0000313" key="1">
    <source>
        <dbReference type="EMBL" id="MBE8724537.1"/>
    </source>
</evidence>
<reference evidence="1 2" key="1">
    <citation type="submission" date="2018-07" db="EMBL/GenBank/DDBJ databases">
        <title>Genome assembly of strain KB82.</title>
        <authorList>
            <person name="Kukolya J."/>
            <person name="Horvath B."/>
            <person name="Nagy I."/>
            <person name="Toth A."/>
        </authorList>
    </citation>
    <scope>NUCLEOTIDE SEQUENCE [LARGE SCALE GENOMIC DNA]</scope>
    <source>
        <strain evidence="1 2">Kb82</strain>
    </source>
</reference>
<comment type="caution">
    <text evidence="1">The sequence shown here is derived from an EMBL/GenBank/DDBJ whole genome shotgun (WGS) entry which is preliminary data.</text>
</comment>
<sequence length="216" mass="26151">MNNDFCIISNNCWGAEIYIERQIEYNSPFVGLFIPPLQFVKMANNLPEYLRQELVFKQETQFKEYEELYLKEKYPLALLGDIEIHFLHYKDEKEALSKWKRRLKRMPEDASNWFVKACDREINEWPKFITLWNSIRYKKVFFSAKKRTGINYLISITESYDNYVTDGKSLYLLSKDYFDVDNWIDSKGSSWRVKNISYKRSLQFLFTKLKYKIKKP</sequence>
<dbReference type="Pfam" id="PF08942">
    <property type="entry name" value="DUF1919"/>
    <property type="match status" value="1"/>
</dbReference>
<protein>
    <submittedName>
        <fullName evidence="1">DUF1919 domain-containing protein</fullName>
    </submittedName>
</protein>
<dbReference type="InterPro" id="IPR037226">
    <property type="entry name" value="CAC2185-like_sf"/>
</dbReference>
<proteinExistence type="predicted"/>
<accession>A0ABR9TIP2</accession>
<organism evidence="1 2">
    <name type="scientific">Flavobacterium hungaricum</name>
    <dbReference type="NCBI Taxonomy" id="2082725"/>
    <lineage>
        <taxon>Bacteria</taxon>
        <taxon>Pseudomonadati</taxon>
        <taxon>Bacteroidota</taxon>
        <taxon>Flavobacteriia</taxon>
        <taxon>Flavobacteriales</taxon>
        <taxon>Flavobacteriaceae</taxon>
        <taxon>Flavobacterium</taxon>
    </lineage>
</organism>
<evidence type="ECO:0000313" key="2">
    <source>
        <dbReference type="Proteomes" id="UP000640614"/>
    </source>
</evidence>
<dbReference type="SUPFAM" id="SSF142795">
    <property type="entry name" value="CAC2185-like"/>
    <property type="match status" value="1"/>
</dbReference>
<keyword evidence="2" id="KW-1185">Reference proteome</keyword>